<proteinExistence type="predicted"/>
<dbReference type="AlphaFoldDB" id="A0A0G0DS87"/>
<comment type="caution">
    <text evidence="1">The sequence shown here is derived from an EMBL/GenBank/DDBJ whole genome shotgun (WGS) entry which is preliminary data.</text>
</comment>
<dbReference type="EMBL" id="LBPY01000016">
    <property type="protein sequence ID" value="KKP65915.1"/>
    <property type="molecule type" value="Genomic_DNA"/>
</dbReference>
<reference evidence="1 2" key="1">
    <citation type="journal article" date="2015" name="Nature">
        <title>rRNA introns, odd ribosomes, and small enigmatic genomes across a large radiation of phyla.</title>
        <authorList>
            <person name="Brown C.T."/>
            <person name="Hug L.A."/>
            <person name="Thomas B.C."/>
            <person name="Sharon I."/>
            <person name="Castelle C.J."/>
            <person name="Singh A."/>
            <person name="Wilkins M.J."/>
            <person name="Williams K.H."/>
            <person name="Banfield J.F."/>
        </authorList>
    </citation>
    <scope>NUCLEOTIDE SEQUENCE [LARGE SCALE GENOMIC DNA]</scope>
</reference>
<name>A0A0G0DS87_9BACT</name>
<evidence type="ECO:0000313" key="1">
    <source>
        <dbReference type="EMBL" id="KKP65915.1"/>
    </source>
</evidence>
<accession>A0A0G0DS87</accession>
<evidence type="ECO:0008006" key="3">
    <source>
        <dbReference type="Google" id="ProtNLM"/>
    </source>
</evidence>
<evidence type="ECO:0000313" key="2">
    <source>
        <dbReference type="Proteomes" id="UP000034952"/>
    </source>
</evidence>
<dbReference type="Proteomes" id="UP000034952">
    <property type="component" value="Unassembled WGS sequence"/>
</dbReference>
<dbReference type="PROSITE" id="PS51257">
    <property type="entry name" value="PROKAR_LIPOPROTEIN"/>
    <property type="match status" value="1"/>
</dbReference>
<sequence>MKNLFLFLLIVVSIVSCKKDMENDLTLLSPMPAPEFKLVSSSASKDGNEGTFFLTFDVISEYEGGKIDSKDIIVEKIFNNRSVARISIISDAKGYNGMIDLRKGYSVRITVRLNMALLENNPNGIKLVKIGWISENGGKFFQDSGFEDFKTPIL</sequence>
<organism evidence="1 2">
    <name type="scientific">Candidatus Nomurabacteria bacterium GW2011_GWE1_35_16</name>
    <dbReference type="NCBI Taxonomy" id="1618761"/>
    <lineage>
        <taxon>Bacteria</taxon>
        <taxon>Candidatus Nomuraibacteriota</taxon>
    </lineage>
</organism>
<protein>
    <recommendedName>
        <fullName evidence="3">Lipoprotein</fullName>
    </recommendedName>
</protein>
<gene>
    <name evidence="1" type="ORF">UR64_C0016G0015</name>
</gene>